<dbReference type="GO" id="GO:0005737">
    <property type="term" value="C:cytoplasm"/>
    <property type="evidence" value="ECO:0007669"/>
    <property type="project" value="TreeGrafter"/>
</dbReference>
<dbReference type="InterPro" id="IPR017441">
    <property type="entry name" value="Protein_kinase_ATP_BS"/>
</dbReference>
<comment type="similarity">
    <text evidence="5">Belongs to the protein kinase superfamily.</text>
</comment>
<dbReference type="EMBL" id="GL832976">
    <property type="protein sequence ID" value="EGD77022.1"/>
    <property type="molecule type" value="Genomic_DNA"/>
</dbReference>
<proteinExistence type="inferred from homology"/>
<dbReference type="InterPro" id="IPR050629">
    <property type="entry name" value="STE20/SPS1-PAK"/>
</dbReference>
<dbReference type="InterPro" id="IPR011009">
    <property type="entry name" value="Kinase-like_dom_sf"/>
</dbReference>
<evidence type="ECO:0000256" key="1">
    <source>
        <dbReference type="ARBA" id="ARBA00012513"/>
    </source>
</evidence>
<evidence type="ECO:0000256" key="3">
    <source>
        <dbReference type="ARBA" id="ARBA00022840"/>
    </source>
</evidence>
<evidence type="ECO:0000256" key="2">
    <source>
        <dbReference type="ARBA" id="ARBA00022741"/>
    </source>
</evidence>
<dbReference type="InterPro" id="IPR008271">
    <property type="entry name" value="Ser/Thr_kinase_AS"/>
</dbReference>
<dbReference type="Proteomes" id="UP000007799">
    <property type="component" value="Unassembled WGS sequence"/>
</dbReference>
<dbReference type="InParanoid" id="F2UJ74"/>
<sequence>MGQGASGLKALKRTDPTASWQICDQLGSGSYGTVNKVIARTDGEVAAAKLINLQTKEELNTFAEELKVLTSRRHMNITNFVDGFLRSKDLWIIIELCEAGSFADVMDTMGRPLTDREIQCVAFQALEGLDFLHTNCVIHRDIKAANIMLSDHGLAKLGDFGVSAVLRSKQQRRSSFIGSPNWMAPEVAACETDRTRSYNFKADIWSLGATVIELAQNKAPFNDMHALKVLMCVTSGTVPTLDEPQAHSPDMIKFLSFALTVDASARPDAATLQRHAFCNGQTDRHLLARLASDKLEADHKARQAIQRKQSERIQKLRQSFSDLC</sequence>
<keyword evidence="7" id="KW-0418">Kinase</keyword>
<dbReference type="STRING" id="946362.F2UJ74"/>
<accession>F2UJ74</accession>
<dbReference type="PANTHER" id="PTHR48012:SF2">
    <property type="entry name" value="STERILE20-LIKE KINASE, ISOFORM B"/>
    <property type="match status" value="1"/>
</dbReference>
<keyword evidence="2 4" id="KW-0547">Nucleotide-binding</keyword>
<dbReference type="EC" id="2.7.11.1" evidence="1"/>
<evidence type="ECO:0000313" key="8">
    <source>
        <dbReference type="Proteomes" id="UP000007799"/>
    </source>
</evidence>
<dbReference type="RefSeq" id="XP_004990862.1">
    <property type="nucleotide sequence ID" value="XM_004990805.1"/>
</dbReference>
<evidence type="ECO:0000256" key="4">
    <source>
        <dbReference type="PROSITE-ProRule" id="PRU10141"/>
    </source>
</evidence>
<dbReference type="PROSITE" id="PS00107">
    <property type="entry name" value="PROTEIN_KINASE_ATP"/>
    <property type="match status" value="1"/>
</dbReference>
<name>F2UJ74_SALR5</name>
<dbReference type="PROSITE" id="PS50011">
    <property type="entry name" value="PROTEIN_KINASE_DOM"/>
    <property type="match status" value="1"/>
</dbReference>
<dbReference type="OMA" id="KKNHYTD"/>
<gene>
    <name evidence="7" type="ORF">PTSG_07364</name>
</gene>
<evidence type="ECO:0000313" key="7">
    <source>
        <dbReference type="EMBL" id="EGD77022.1"/>
    </source>
</evidence>
<dbReference type="eggNOG" id="KOG0579">
    <property type="taxonomic scope" value="Eukaryota"/>
</dbReference>
<reference evidence="7" key="1">
    <citation type="submission" date="2009-08" db="EMBL/GenBank/DDBJ databases">
        <title>Annotation of Salpingoeca rosetta.</title>
        <authorList>
            <consortium name="The Broad Institute Genome Sequencing Platform"/>
            <person name="Russ C."/>
            <person name="Cuomo C."/>
            <person name="Burger G."/>
            <person name="Gray M.W."/>
            <person name="Holland P.W.H."/>
            <person name="King N."/>
            <person name="Lang F.B.F."/>
            <person name="Roger A.J."/>
            <person name="Ruiz-Trillo I."/>
            <person name="Young S.K."/>
            <person name="Zeng Q."/>
            <person name="Gargeya S."/>
            <person name="Alvarado L."/>
            <person name="Berlin A."/>
            <person name="Chapman S.B."/>
            <person name="Chen Z."/>
            <person name="Freedman E."/>
            <person name="Gellesch M."/>
            <person name="Goldberg J."/>
            <person name="Griggs A."/>
            <person name="Gujja S."/>
            <person name="Heilman E."/>
            <person name="Heiman D."/>
            <person name="Howarth C."/>
            <person name="Mehta T."/>
            <person name="Neiman D."/>
            <person name="Pearson M."/>
            <person name="Roberts A."/>
            <person name="Saif S."/>
            <person name="Shea T."/>
            <person name="Shenoy N."/>
            <person name="Sisk P."/>
            <person name="Stolte C."/>
            <person name="Sykes S."/>
            <person name="White J."/>
            <person name="Yandava C."/>
            <person name="Haas B."/>
            <person name="Nusbaum C."/>
            <person name="Birren B."/>
        </authorList>
    </citation>
    <scope>NUCLEOTIDE SEQUENCE [LARGE SCALE GENOMIC DNA]</scope>
    <source>
        <strain evidence="7">ATCC 50818</strain>
    </source>
</reference>
<dbReference type="SMART" id="SM00220">
    <property type="entry name" value="S_TKc"/>
    <property type="match status" value="1"/>
</dbReference>
<dbReference type="SUPFAM" id="SSF56112">
    <property type="entry name" value="Protein kinase-like (PK-like)"/>
    <property type="match status" value="1"/>
</dbReference>
<evidence type="ECO:0000259" key="6">
    <source>
        <dbReference type="PROSITE" id="PS50011"/>
    </source>
</evidence>
<keyword evidence="3 4" id="KW-0067">ATP-binding</keyword>
<dbReference type="GO" id="GO:0005524">
    <property type="term" value="F:ATP binding"/>
    <property type="evidence" value="ECO:0007669"/>
    <property type="project" value="UniProtKB-UniRule"/>
</dbReference>
<feature type="binding site" evidence="4">
    <location>
        <position position="49"/>
    </location>
    <ligand>
        <name>ATP</name>
        <dbReference type="ChEBI" id="CHEBI:30616"/>
    </ligand>
</feature>
<protein>
    <recommendedName>
        <fullName evidence="1">non-specific serine/threonine protein kinase</fullName>
        <ecNumber evidence="1">2.7.11.1</ecNumber>
    </recommendedName>
</protein>
<dbReference type="GO" id="GO:0004674">
    <property type="term" value="F:protein serine/threonine kinase activity"/>
    <property type="evidence" value="ECO:0007669"/>
    <property type="project" value="UniProtKB-KW"/>
</dbReference>
<organism evidence="8">
    <name type="scientific">Salpingoeca rosetta (strain ATCC 50818 / BSB-021)</name>
    <dbReference type="NCBI Taxonomy" id="946362"/>
    <lineage>
        <taxon>Eukaryota</taxon>
        <taxon>Choanoflagellata</taxon>
        <taxon>Craspedida</taxon>
        <taxon>Salpingoecidae</taxon>
        <taxon>Salpingoeca</taxon>
    </lineage>
</organism>
<keyword evidence="5" id="KW-0723">Serine/threonine-protein kinase</keyword>
<dbReference type="Pfam" id="PF00069">
    <property type="entry name" value="Pkinase"/>
    <property type="match status" value="1"/>
</dbReference>
<dbReference type="AlphaFoldDB" id="F2UJ74"/>
<keyword evidence="7" id="KW-0808">Transferase</keyword>
<dbReference type="InterPro" id="IPR000719">
    <property type="entry name" value="Prot_kinase_dom"/>
</dbReference>
<dbReference type="Gene3D" id="1.10.510.10">
    <property type="entry name" value="Transferase(Phosphotransferase) domain 1"/>
    <property type="match status" value="1"/>
</dbReference>
<evidence type="ECO:0000256" key="5">
    <source>
        <dbReference type="RuleBase" id="RU000304"/>
    </source>
</evidence>
<dbReference type="PANTHER" id="PTHR48012">
    <property type="entry name" value="STERILE20-LIKE KINASE, ISOFORM B-RELATED"/>
    <property type="match status" value="1"/>
</dbReference>
<dbReference type="PROSITE" id="PS00108">
    <property type="entry name" value="PROTEIN_KINASE_ST"/>
    <property type="match status" value="1"/>
</dbReference>
<dbReference type="GeneID" id="16071425"/>
<feature type="domain" description="Protein kinase" evidence="6">
    <location>
        <begin position="20"/>
        <end position="278"/>
    </location>
</feature>
<dbReference type="OrthoDB" id="1022360at2759"/>
<dbReference type="KEGG" id="sre:PTSG_07364"/>
<keyword evidence="8" id="KW-1185">Reference proteome</keyword>